<protein>
    <recommendedName>
        <fullName evidence="5">Gram-positive cocci surface proteins LPxTG domain-containing protein</fullName>
    </recommendedName>
</protein>
<keyword evidence="2" id="KW-1133">Transmembrane helix</keyword>
<evidence type="ECO:0000313" key="4">
    <source>
        <dbReference type="EMBL" id="CAA9239404.1"/>
    </source>
</evidence>
<evidence type="ECO:0000256" key="2">
    <source>
        <dbReference type="SAM" id="Phobius"/>
    </source>
</evidence>
<feature type="chain" id="PRO_5027012811" description="Gram-positive cocci surface proteins LPxTG domain-containing protein" evidence="3">
    <location>
        <begin position="26"/>
        <end position="94"/>
    </location>
</feature>
<accession>A0A6J4I0Y8</accession>
<keyword evidence="3" id="KW-0732">Signal</keyword>
<evidence type="ECO:0000256" key="3">
    <source>
        <dbReference type="SAM" id="SignalP"/>
    </source>
</evidence>
<keyword evidence="2" id="KW-0812">Transmembrane</keyword>
<dbReference type="EMBL" id="CADCSZ010000102">
    <property type="protein sequence ID" value="CAA9239404.1"/>
    <property type="molecule type" value="Genomic_DNA"/>
</dbReference>
<reference evidence="4" key="1">
    <citation type="submission" date="2020-02" db="EMBL/GenBank/DDBJ databases">
        <authorList>
            <person name="Meier V. D."/>
        </authorList>
    </citation>
    <scope>NUCLEOTIDE SEQUENCE</scope>
    <source>
        <strain evidence="4">AVDCRST_MAG76</strain>
    </source>
</reference>
<proteinExistence type="predicted"/>
<organism evidence="4">
    <name type="scientific">uncultured Acidimicrobiales bacterium</name>
    <dbReference type="NCBI Taxonomy" id="310071"/>
    <lineage>
        <taxon>Bacteria</taxon>
        <taxon>Bacillati</taxon>
        <taxon>Actinomycetota</taxon>
        <taxon>Acidimicrobiia</taxon>
        <taxon>Acidimicrobiales</taxon>
        <taxon>environmental samples</taxon>
    </lineage>
</organism>
<sequence length="94" mass="9397">MPIRKVAVAAALFFVGFLNVAGAEAQTVTVPQPSKEVKVQSSGPKAAAKAPEATSDDAGTGLPVTGGDVVPLVAFGAGALAVGLLLRARFRPAR</sequence>
<keyword evidence="2" id="KW-0472">Membrane</keyword>
<dbReference type="AlphaFoldDB" id="A0A6J4I0Y8"/>
<evidence type="ECO:0000256" key="1">
    <source>
        <dbReference type="SAM" id="MobiDB-lite"/>
    </source>
</evidence>
<gene>
    <name evidence="4" type="ORF">AVDCRST_MAG76-1676</name>
</gene>
<evidence type="ECO:0008006" key="5">
    <source>
        <dbReference type="Google" id="ProtNLM"/>
    </source>
</evidence>
<feature type="signal peptide" evidence="3">
    <location>
        <begin position="1"/>
        <end position="25"/>
    </location>
</feature>
<feature type="region of interest" description="Disordered" evidence="1">
    <location>
        <begin position="31"/>
        <end position="61"/>
    </location>
</feature>
<name>A0A6J4I0Y8_9ACTN</name>
<feature type="transmembrane region" description="Helical" evidence="2">
    <location>
        <begin position="69"/>
        <end position="88"/>
    </location>
</feature>